<dbReference type="EMBL" id="JBHLSW010000003">
    <property type="protein sequence ID" value="MFC0632475.1"/>
    <property type="molecule type" value="Genomic_DNA"/>
</dbReference>
<dbReference type="SUPFAM" id="SSF53448">
    <property type="entry name" value="Nucleotide-diphospho-sugar transferases"/>
    <property type="match status" value="1"/>
</dbReference>
<accession>A0ABV6QYM4</accession>
<feature type="domain" description="Glycosyltransferase 2-like" evidence="1">
    <location>
        <begin position="2"/>
        <end position="159"/>
    </location>
</feature>
<protein>
    <submittedName>
        <fullName evidence="2">Glycosyltransferase family 2 protein</fullName>
    </submittedName>
</protein>
<dbReference type="RefSeq" id="WP_376833456.1">
    <property type="nucleotide sequence ID" value="NZ_JBHLSW010000003.1"/>
</dbReference>
<evidence type="ECO:0000313" key="2">
    <source>
        <dbReference type="EMBL" id="MFC0632475.1"/>
    </source>
</evidence>
<dbReference type="InterPro" id="IPR050834">
    <property type="entry name" value="Glycosyltransf_2"/>
</dbReference>
<evidence type="ECO:0000313" key="3">
    <source>
        <dbReference type="Proteomes" id="UP001589906"/>
    </source>
</evidence>
<sequence>MVVTGFYNRERLVDRTIESLVNQSYENFSIIAFNDASTDGTGDRLEYYAALHPELLKVVHHPERLGFTRGMIDAIASSDSDFIAVHGSGDVALPDRISAQARALSDRPQISVVGSHYINVVEETGLERIRMPDAGTVTFESLLKSNIFTHGEVMMRRSSYVAAGGYRPHFVNCQDLDLWLRMIKVGPFFTVPAPLYKRYIIFDGVSYDPKKAKIQWRYAIAAARIATADKLAAENMLSVLARDGGIFELVPDDDPEFQAYAFKASLRLIAWGRTDLVNETAAVLNSDPRRYLIAAACGLAEARATRLLLAAVQRAVGVARTEAPARGG</sequence>
<keyword evidence="3" id="KW-1185">Reference proteome</keyword>
<dbReference type="InterPro" id="IPR001173">
    <property type="entry name" value="Glyco_trans_2-like"/>
</dbReference>
<dbReference type="PANTHER" id="PTHR43685:SF2">
    <property type="entry name" value="GLYCOSYLTRANSFERASE 2-LIKE DOMAIN-CONTAINING PROTEIN"/>
    <property type="match status" value="1"/>
</dbReference>
<gene>
    <name evidence="2" type="ORF">ACFFGE_01090</name>
</gene>
<organism evidence="2 3">
    <name type="scientific">Brevundimonas balnearis</name>
    <dbReference type="NCBI Taxonomy" id="1572858"/>
    <lineage>
        <taxon>Bacteria</taxon>
        <taxon>Pseudomonadati</taxon>
        <taxon>Pseudomonadota</taxon>
        <taxon>Alphaproteobacteria</taxon>
        <taxon>Caulobacterales</taxon>
        <taxon>Caulobacteraceae</taxon>
        <taxon>Brevundimonas</taxon>
    </lineage>
</organism>
<name>A0ABV6QYM4_9CAUL</name>
<dbReference type="InterPro" id="IPR029044">
    <property type="entry name" value="Nucleotide-diphossugar_trans"/>
</dbReference>
<dbReference type="Gene3D" id="3.90.550.10">
    <property type="entry name" value="Spore Coat Polysaccharide Biosynthesis Protein SpsA, Chain A"/>
    <property type="match status" value="1"/>
</dbReference>
<dbReference type="Proteomes" id="UP001589906">
    <property type="component" value="Unassembled WGS sequence"/>
</dbReference>
<reference evidence="2 3" key="1">
    <citation type="submission" date="2024-09" db="EMBL/GenBank/DDBJ databases">
        <authorList>
            <person name="Sun Q."/>
            <person name="Mori K."/>
        </authorList>
    </citation>
    <scope>NUCLEOTIDE SEQUENCE [LARGE SCALE GENOMIC DNA]</scope>
    <source>
        <strain evidence="2 3">NCAIM B.02621</strain>
    </source>
</reference>
<proteinExistence type="predicted"/>
<dbReference type="Pfam" id="PF00535">
    <property type="entry name" value="Glycos_transf_2"/>
    <property type="match status" value="1"/>
</dbReference>
<evidence type="ECO:0000259" key="1">
    <source>
        <dbReference type="Pfam" id="PF00535"/>
    </source>
</evidence>
<dbReference type="PANTHER" id="PTHR43685">
    <property type="entry name" value="GLYCOSYLTRANSFERASE"/>
    <property type="match status" value="1"/>
</dbReference>
<comment type="caution">
    <text evidence="2">The sequence shown here is derived from an EMBL/GenBank/DDBJ whole genome shotgun (WGS) entry which is preliminary data.</text>
</comment>